<dbReference type="InterPro" id="IPR013766">
    <property type="entry name" value="Thioredoxin_domain"/>
</dbReference>
<accession>A0A081KDM7</accession>
<reference evidence="4 5" key="1">
    <citation type="submission" date="2014-06" db="EMBL/GenBank/DDBJ databases">
        <title>Whole Genome Sequences of Three Symbiotic Endozoicomonas Bacteria.</title>
        <authorList>
            <person name="Neave M.J."/>
            <person name="Apprill A."/>
            <person name="Voolstra C.R."/>
        </authorList>
    </citation>
    <scope>NUCLEOTIDE SEQUENCE [LARGE SCALE GENOMIC DNA]</scope>
    <source>
        <strain evidence="4 5">DSM 22380</strain>
    </source>
</reference>
<dbReference type="CDD" id="cd03011">
    <property type="entry name" value="TlpA_like_ScsD_MtbDsbE"/>
    <property type="match status" value="1"/>
</dbReference>
<dbReference type="AlphaFoldDB" id="A0A081KDM7"/>
<name>A0A081KDM7_9GAMM</name>
<comment type="caution">
    <text evidence="4">The sequence shown here is derived from an EMBL/GenBank/DDBJ whole genome shotgun (WGS) entry which is preliminary data.</text>
</comment>
<dbReference type="GO" id="GO:0016209">
    <property type="term" value="F:antioxidant activity"/>
    <property type="evidence" value="ECO:0007669"/>
    <property type="project" value="InterPro"/>
</dbReference>
<dbReference type="Proteomes" id="UP000027997">
    <property type="component" value="Unassembled WGS sequence"/>
</dbReference>
<dbReference type="Gene3D" id="3.40.30.10">
    <property type="entry name" value="Glutaredoxin"/>
    <property type="match status" value="1"/>
</dbReference>
<feature type="region of interest" description="Disordered" evidence="1">
    <location>
        <begin position="1"/>
        <end position="20"/>
    </location>
</feature>
<gene>
    <name evidence="4" type="ORF">GV64_17290</name>
</gene>
<keyword evidence="2" id="KW-1133">Transmembrane helix</keyword>
<keyword evidence="2" id="KW-0472">Membrane</keyword>
<organism evidence="4 5">
    <name type="scientific">Endozoicomonas elysicola</name>
    <dbReference type="NCBI Taxonomy" id="305900"/>
    <lineage>
        <taxon>Bacteria</taxon>
        <taxon>Pseudomonadati</taxon>
        <taxon>Pseudomonadota</taxon>
        <taxon>Gammaproteobacteria</taxon>
        <taxon>Oceanospirillales</taxon>
        <taxon>Endozoicomonadaceae</taxon>
        <taxon>Endozoicomonas</taxon>
    </lineage>
</organism>
<dbReference type="GO" id="GO:0016491">
    <property type="term" value="F:oxidoreductase activity"/>
    <property type="evidence" value="ECO:0007669"/>
    <property type="project" value="InterPro"/>
</dbReference>
<sequence>MKQGKTEKTEANNKESRKPGRLKRWTREAIFMAVIFTAVSVAMDLWRGQEIPDGEMPEMVVSTLQGETLDVKAMSYEKPVLIYFWASWCSICRFVSPTVNWMSNDYQVVSVALSSGENARLAGYLKHHEYDFPTVNDNKGVIARQWGISATPTVVMVKNGQVVSSTTGISTPPGIWLRMQLAR</sequence>
<evidence type="ECO:0000256" key="2">
    <source>
        <dbReference type="SAM" id="Phobius"/>
    </source>
</evidence>
<dbReference type="STRING" id="305900.GV64_17290"/>
<dbReference type="RefSeq" id="WP_020583848.1">
    <property type="nucleotide sequence ID" value="NZ_JOJP01000001.1"/>
</dbReference>
<evidence type="ECO:0000259" key="3">
    <source>
        <dbReference type="PROSITE" id="PS51352"/>
    </source>
</evidence>
<keyword evidence="5" id="KW-1185">Reference proteome</keyword>
<dbReference type="InterPro" id="IPR050553">
    <property type="entry name" value="Thioredoxin_ResA/DsbE_sf"/>
</dbReference>
<feature type="compositionally biased region" description="Basic and acidic residues" evidence="1">
    <location>
        <begin position="1"/>
        <end position="18"/>
    </location>
</feature>
<dbReference type="eggNOG" id="COG0526">
    <property type="taxonomic scope" value="Bacteria"/>
</dbReference>
<dbReference type="Pfam" id="PF13905">
    <property type="entry name" value="Thioredoxin_8"/>
    <property type="match status" value="1"/>
</dbReference>
<feature type="domain" description="Thioredoxin" evidence="3">
    <location>
        <begin position="50"/>
        <end position="183"/>
    </location>
</feature>
<dbReference type="PANTHER" id="PTHR42852">
    <property type="entry name" value="THIOL:DISULFIDE INTERCHANGE PROTEIN DSBE"/>
    <property type="match status" value="1"/>
</dbReference>
<dbReference type="SUPFAM" id="SSF52833">
    <property type="entry name" value="Thioredoxin-like"/>
    <property type="match status" value="1"/>
</dbReference>
<evidence type="ECO:0000313" key="5">
    <source>
        <dbReference type="Proteomes" id="UP000027997"/>
    </source>
</evidence>
<keyword evidence="2" id="KW-0812">Transmembrane</keyword>
<evidence type="ECO:0000313" key="4">
    <source>
        <dbReference type="EMBL" id="KEI72253.1"/>
    </source>
</evidence>
<protein>
    <submittedName>
        <fullName evidence="4">Membrane protein</fullName>
    </submittedName>
</protein>
<proteinExistence type="predicted"/>
<feature type="transmembrane region" description="Helical" evidence="2">
    <location>
        <begin position="29"/>
        <end position="46"/>
    </location>
</feature>
<dbReference type="PROSITE" id="PS51352">
    <property type="entry name" value="THIOREDOXIN_2"/>
    <property type="match status" value="1"/>
</dbReference>
<dbReference type="PANTHER" id="PTHR42852:SF17">
    <property type="entry name" value="THIOREDOXIN-LIKE PROTEIN HI_1115"/>
    <property type="match status" value="1"/>
</dbReference>
<dbReference type="InterPro" id="IPR036249">
    <property type="entry name" value="Thioredoxin-like_sf"/>
</dbReference>
<evidence type="ECO:0000256" key="1">
    <source>
        <dbReference type="SAM" id="MobiDB-lite"/>
    </source>
</evidence>
<dbReference type="InterPro" id="IPR012336">
    <property type="entry name" value="Thioredoxin-like_fold"/>
</dbReference>
<dbReference type="EMBL" id="JOJP01000001">
    <property type="protein sequence ID" value="KEI72253.1"/>
    <property type="molecule type" value="Genomic_DNA"/>
</dbReference>